<dbReference type="GO" id="GO:0031145">
    <property type="term" value="P:anaphase-promoting complex-dependent catabolic process"/>
    <property type="evidence" value="ECO:0007669"/>
    <property type="project" value="TreeGrafter"/>
</dbReference>
<dbReference type="Pfam" id="PF04049">
    <property type="entry name" value="ANAPC8"/>
    <property type="match status" value="1"/>
</dbReference>
<feature type="domain" description="Cdc23" evidence="8">
    <location>
        <begin position="20"/>
        <end position="284"/>
    </location>
</feature>
<sequence length="582" mass="66329">MFSTSTPNEIMASTPAASILRQAVLDCSQRGLVFAAKWAAELVSTGLTSAAQPCSVPTASDTTALGPSPGTPVTCDRFLLAKTYFDLREFHRTAFVLQACTGSSCRFLRNYARFMAGEQAQQEQDVHSLGASLSLHPGVHPSPDKDVGYPADGLRKVAVNQELPLILEDFQGVEQDQLDGFELYLLGLVYHRQGLKTQAVDTLIQAVHRYPYNWSAWLELGTCVESLQTLDNSVVARLPDSFMTQFFLTHLRLEFHGSPQSIDQSTTALKQHFPDCSHLLTLQAMAHYHTREFEEAEALFDTLFRADPFRLDHIDVYSNILYVMENRPKLSYLAHHCVEIDKYRPETCCVIGNYYGLRGEHEKAIVYFQRALKLDRQYLSAWTLMGHEYVELKNTSAAIEAYRRAIDIDERDHRAWSGLGQIYEFLKMPHYALFYYQRAAALRPFDTRLWSVLAGCYELCQRYKEAIQCYNRALLEAENETLLLTQLAKLYTKMDKPDDAAEHYRLALKSYPVDEAKSDEYLDACLFLAQYEKRHGNFSAASRYLHLVIDHGGDNTDEARALLREIQSELGAQLRMRDFRVQ</sequence>
<reference evidence="9" key="1">
    <citation type="submission" date="2022-07" db="EMBL/GenBank/DDBJ databases">
        <title>Phylogenomic reconstructions and comparative analyses of Kickxellomycotina fungi.</title>
        <authorList>
            <person name="Reynolds N.K."/>
            <person name="Stajich J.E."/>
            <person name="Barry K."/>
            <person name="Grigoriev I.V."/>
            <person name="Crous P."/>
            <person name="Smith M.E."/>
        </authorList>
    </citation>
    <scope>NUCLEOTIDE SEQUENCE</scope>
    <source>
        <strain evidence="9">RSA 1196</strain>
    </source>
</reference>
<evidence type="ECO:0000256" key="3">
    <source>
        <dbReference type="ARBA" id="ARBA00022776"/>
    </source>
</evidence>
<keyword evidence="2" id="KW-0677">Repeat</keyword>
<dbReference type="Proteomes" id="UP001150925">
    <property type="component" value="Unassembled WGS sequence"/>
</dbReference>
<dbReference type="SUPFAM" id="SSF81901">
    <property type="entry name" value="HCP-like"/>
    <property type="match status" value="1"/>
</dbReference>
<dbReference type="GO" id="GO:0051301">
    <property type="term" value="P:cell division"/>
    <property type="evidence" value="ECO:0007669"/>
    <property type="project" value="UniProtKB-KW"/>
</dbReference>
<dbReference type="Gene3D" id="1.25.40.10">
    <property type="entry name" value="Tetratricopeptide repeat domain"/>
    <property type="match status" value="2"/>
</dbReference>
<evidence type="ECO:0000256" key="1">
    <source>
        <dbReference type="ARBA" id="ARBA00022618"/>
    </source>
</evidence>
<evidence type="ECO:0000313" key="9">
    <source>
        <dbReference type="EMBL" id="KAJ1964048.1"/>
    </source>
</evidence>
<keyword evidence="3" id="KW-0498">Mitosis</keyword>
<feature type="repeat" description="TPR" evidence="7">
    <location>
        <begin position="379"/>
        <end position="412"/>
    </location>
</feature>
<evidence type="ECO:0000259" key="8">
    <source>
        <dbReference type="Pfam" id="PF04049"/>
    </source>
</evidence>
<dbReference type="PANTHER" id="PTHR12558">
    <property type="entry name" value="CELL DIVISION CYCLE 16,23,27"/>
    <property type="match status" value="1"/>
</dbReference>
<dbReference type="InterPro" id="IPR011990">
    <property type="entry name" value="TPR-like_helical_dom_sf"/>
</dbReference>
<dbReference type="PROSITE" id="PS50005">
    <property type="entry name" value="TPR"/>
    <property type="match status" value="3"/>
</dbReference>
<dbReference type="InterPro" id="IPR019734">
    <property type="entry name" value="TPR_rpt"/>
</dbReference>
<organism evidence="9 10">
    <name type="scientific">Dispira parvispora</name>
    <dbReference type="NCBI Taxonomy" id="1520584"/>
    <lineage>
        <taxon>Eukaryota</taxon>
        <taxon>Fungi</taxon>
        <taxon>Fungi incertae sedis</taxon>
        <taxon>Zoopagomycota</taxon>
        <taxon>Kickxellomycotina</taxon>
        <taxon>Dimargaritomycetes</taxon>
        <taxon>Dimargaritales</taxon>
        <taxon>Dimargaritaceae</taxon>
        <taxon>Dispira</taxon>
    </lineage>
</organism>
<dbReference type="GO" id="GO:0045842">
    <property type="term" value="P:positive regulation of mitotic metaphase/anaphase transition"/>
    <property type="evidence" value="ECO:0007669"/>
    <property type="project" value="TreeGrafter"/>
</dbReference>
<dbReference type="GO" id="GO:0005680">
    <property type="term" value="C:anaphase-promoting complex"/>
    <property type="evidence" value="ECO:0007669"/>
    <property type="project" value="InterPro"/>
</dbReference>
<keyword evidence="6" id="KW-0131">Cell cycle</keyword>
<dbReference type="GO" id="GO:0016567">
    <property type="term" value="P:protein ubiquitination"/>
    <property type="evidence" value="ECO:0007669"/>
    <property type="project" value="TreeGrafter"/>
</dbReference>
<evidence type="ECO:0000256" key="4">
    <source>
        <dbReference type="ARBA" id="ARBA00022786"/>
    </source>
</evidence>
<accession>A0A9W8ARL9</accession>
<name>A0A9W8ARL9_9FUNG</name>
<evidence type="ECO:0000313" key="10">
    <source>
        <dbReference type="Proteomes" id="UP001150925"/>
    </source>
</evidence>
<dbReference type="Pfam" id="PF13181">
    <property type="entry name" value="TPR_8"/>
    <property type="match status" value="1"/>
</dbReference>
<evidence type="ECO:0000256" key="6">
    <source>
        <dbReference type="ARBA" id="ARBA00023306"/>
    </source>
</evidence>
<dbReference type="EMBL" id="JANBPY010000745">
    <property type="protein sequence ID" value="KAJ1964048.1"/>
    <property type="molecule type" value="Genomic_DNA"/>
</dbReference>
<keyword evidence="5 7" id="KW-0802">TPR repeat</keyword>
<proteinExistence type="predicted"/>
<dbReference type="SUPFAM" id="SSF48452">
    <property type="entry name" value="TPR-like"/>
    <property type="match status" value="1"/>
</dbReference>
<keyword evidence="1" id="KW-0132">Cell division</keyword>
<feature type="repeat" description="TPR" evidence="7">
    <location>
        <begin position="481"/>
        <end position="514"/>
    </location>
</feature>
<dbReference type="InterPro" id="IPR007192">
    <property type="entry name" value="APC8"/>
</dbReference>
<evidence type="ECO:0000256" key="7">
    <source>
        <dbReference type="PROSITE-ProRule" id="PRU00339"/>
    </source>
</evidence>
<feature type="repeat" description="TPR" evidence="7">
    <location>
        <begin position="345"/>
        <end position="378"/>
    </location>
</feature>
<dbReference type="PANTHER" id="PTHR12558:SF10">
    <property type="entry name" value="CELL DIVISION CYCLE PROTEIN 23 HOMOLOG"/>
    <property type="match status" value="1"/>
</dbReference>
<evidence type="ECO:0000256" key="5">
    <source>
        <dbReference type="ARBA" id="ARBA00022803"/>
    </source>
</evidence>
<dbReference type="Pfam" id="PF13414">
    <property type="entry name" value="TPR_11"/>
    <property type="match status" value="1"/>
</dbReference>
<dbReference type="Pfam" id="PF13176">
    <property type="entry name" value="TPR_7"/>
    <property type="match status" value="1"/>
</dbReference>
<protein>
    <submittedName>
        <fullName evidence="9">Anaphase-promoting complex subunit 8</fullName>
    </submittedName>
</protein>
<evidence type="ECO:0000256" key="2">
    <source>
        <dbReference type="ARBA" id="ARBA00022737"/>
    </source>
</evidence>
<gene>
    <name evidence="9" type="primary">cut23</name>
    <name evidence="9" type="ORF">IWQ62_003041</name>
</gene>
<comment type="caution">
    <text evidence="9">The sequence shown here is derived from an EMBL/GenBank/DDBJ whole genome shotgun (WGS) entry which is preliminary data.</text>
</comment>
<dbReference type="Pfam" id="PF00515">
    <property type="entry name" value="TPR_1"/>
    <property type="match status" value="1"/>
</dbReference>
<keyword evidence="10" id="KW-1185">Reference proteome</keyword>
<dbReference type="OrthoDB" id="10262026at2759"/>
<dbReference type="SMART" id="SM00028">
    <property type="entry name" value="TPR"/>
    <property type="match status" value="8"/>
</dbReference>
<keyword evidence="4" id="KW-0833">Ubl conjugation pathway</keyword>
<dbReference type="AlphaFoldDB" id="A0A9W8ARL9"/>